<keyword evidence="2" id="KW-1185">Reference proteome</keyword>
<accession>S2KFB6</accession>
<organism evidence="1 2">
    <name type="scientific">Litchfieldella anticariensis (strain DSM 16096 / CECT 5854 / CIP 108499 / LMG 22089 / FP35)</name>
    <name type="common">Halomonas anticariensis</name>
    <dbReference type="NCBI Taxonomy" id="1121939"/>
    <lineage>
        <taxon>Bacteria</taxon>
        <taxon>Pseudomonadati</taxon>
        <taxon>Pseudomonadota</taxon>
        <taxon>Gammaproteobacteria</taxon>
        <taxon>Oceanospirillales</taxon>
        <taxon>Halomonadaceae</taxon>
        <taxon>Litchfieldella</taxon>
    </lineage>
</organism>
<dbReference type="AlphaFoldDB" id="S2KFB6"/>
<sequence>MAYWGTVVAFIADLSIDDRHADHRGVLDDQNTAWARLRRP</sequence>
<evidence type="ECO:0000313" key="1">
    <source>
        <dbReference type="EMBL" id="EPC00610.1"/>
    </source>
</evidence>
<dbReference type="STRING" id="1121939.L861_06630"/>
<comment type="caution">
    <text evidence="1">The sequence shown here is derived from an EMBL/GenBank/DDBJ whole genome shotgun (WGS) entry which is preliminary data.</text>
</comment>
<dbReference type="Proteomes" id="UP000014463">
    <property type="component" value="Unassembled WGS sequence"/>
</dbReference>
<dbReference type="PATRIC" id="fig|1121939.11.peg.4088"/>
<name>S2KFB6_LITA3</name>
<protein>
    <submittedName>
        <fullName evidence="1">Uncharacterized protein</fullName>
    </submittedName>
</protein>
<dbReference type="EMBL" id="ASTJ01000040">
    <property type="protein sequence ID" value="EPC00610.1"/>
    <property type="molecule type" value="Genomic_DNA"/>
</dbReference>
<reference evidence="1 2" key="1">
    <citation type="journal article" date="2013" name="Genome Announc.">
        <title>Draft genome sequence of the moderately halophilic gammaproteobacterium Halomonas anticariensis FP35.</title>
        <authorList>
            <person name="Tahrioui A."/>
            <person name="Quesada E."/>
            <person name="Llamas I."/>
        </authorList>
    </citation>
    <scope>NUCLEOTIDE SEQUENCE [LARGE SCALE GENOMIC DNA]</scope>
    <source>
        <strain evidence="2">DSM 16096 / CECT 5854 / LMG 22089 / FP35</strain>
    </source>
</reference>
<proteinExistence type="predicted"/>
<evidence type="ECO:0000313" key="2">
    <source>
        <dbReference type="Proteomes" id="UP000014463"/>
    </source>
</evidence>
<gene>
    <name evidence="1" type="ORF">L861_06630</name>
</gene>